<evidence type="ECO:0000313" key="3">
    <source>
        <dbReference type="RefSeq" id="XP_052109041.1"/>
    </source>
</evidence>
<organism evidence="2 3">
    <name type="scientific">Arachis duranensis</name>
    <name type="common">Wild peanut</name>
    <dbReference type="NCBI Taxonomy" id="130453"/>
    <lineage>
        <taxon>Eukaryota</taxon>
        <taxon>Viridiplantae</taxon>
        <taxon>Streptophyta</taxon>
        <taxon>Embryophyta</taxon>
        <taxon>Tracheophyta</taxon>
        <taxon>Spermatophyta</taxon>
        <taxon>Magnoliopsida</taxon>
        <taxon>eudicotyledons</taxon>
        <taxon>Gunneridae</taxon>
        <taxon>Pentapetalae</taxon>
        <taxon>rosids</taxon>
        <taxon>fabids</taxon>
        <taxon>Fabales</taxon>
        <taxon>Fabaceae</taxon>
        <taxon>Papilionoideae</taxon>
        <taxon>50 kb inversion clade</taxon>
        <taxon>dalbergioids sensu lato</taxon>
        <taxon>Dalbergieae</taxon>
        <taxon>Pterocarpus clade</taxon>
        <taxon>Arachis</taxon>
    </lineage>
</organism>
<evidence type="ECO:0000313" key="2">
    <source>
        <dbReference type="Proteomes" id="UP000515211"/>
    </source>
</evidence>
<accession>A0A9C6T7X7</accession>
<protein>
    <submittedName>
        <fullName evidence="3">Uncharacterized protein LOC107485331 isoform X1</fullName>
    </submittedName>
</protein>
<reference evidence="2" key="1">
    <citation type="journal article" date="2016" name="Nat. Genet.">
        <title>The genome sequences of Arachis duranensis and Arachis ipaensis, the diploid ancestors of cultivated peanut.</title>
        <authorList>
            <person name="Bertioli D.J."/>
            <person name="Cannon S.B."/>
            <person name="Froenicke L."/>
            <person name="Huang G."/>
            <person name="Farmer A.D."/>
            <person name="Cannon E.K."/>
            <person name="Liu X."/>
            <person name="Gao D."/>
            <person name="Clevenger J."/>
            <person name="Dash S."/>
            <person name="Ren L."/>
            <person name="Moretzsohn M.C."/>
            <person name="Shirasawa K."/>
            <person name="Huang W."/>
            <person name="Vidigal B."/>
            <person name="Abernathy B."/>
            <person name="Chu Y."/>
            <person name="Niederhuth C.E."/>
            <person name="Umale P."/>
            <person name="Araujo A.C."/>
            <person name="Kozik A."/>
            <person name="Kim K.D."/>
            <person name="Burow M.D."/>
            <person name="Varshney R.K."/>
            <person name="Wang X."/>
            <person name="Zhang X."/>
            <person name="Barkley N."/>
            <person name="Guimaraes P.M."/>
            <person name="Isobe S."/>
            <person name="Guo B."/>
            <person name="Liao B."/>
            <person name="Stalker H.T."/>
            <person name="Schmitz R.J."/>
            <person name="Scheffler B.E."/>
            <person name="Leal-Bertioli S.C."/>
            <person name="Xun X."/>
            <person name="Jackson S.A."/>
            <person name="Michelmore R."/>
            <person name="Ozias-Akins P."/>
        </authorList>
    </citation>
    <scope>NUCLEOTIDE SEQUENCE [LARGE SCALE GENOMIC DNA]</scope>
    <source>
        <strain evidence="2">cv. V14167</strain>
    </source>
</reference>
<dbReference type="AlphaFoldDB" id="A0A9C6T7X7"/>
<dbReference type="KEGG" id="adu:107485331"/>
<reference evidence="3" key="2">
    <citation type="submission" date="2025-08" db="UniProtKB">
        <authorList>
            <consortium name="RefSeq"/>
        </authorList>
    </citation>
    <scope>IDENTIFICATION</scope>
    <source>
        <tissue evidence="3">Whole plant</tissue>
    </source>
</reference>
<evidence type="ECO:0000256" key="1">
    <source>
        <dbReference type="SAM" id="MobiDB-lite"/>
    </source>
</evidence>
<gene>
    <name evidence="3" type="primary">LOC107485331</name>
</gene>
<feature type="region of interest" description="Disordered" evidence="1">
    <location>
        <begin position="86"/>
        <end position="115"/>
    </location>
</feature>
<dbReference type="Proteomes" id="UP000515211">
    <property type="component" value="Chromosome 1"/>
</dbReference>
<sequence length="115" mass="13239">MARSFKKCMMLCCTGKIFSWHRESRDYKCESEAYDATLCSTLFTWRGLYSSCHSYWSMFSLWTFLLRNKKTKFSCEESSDEEEEAAAERASEVNFADEISGINTGPPSPTSSINY</sequence>
<proteinExistence type="predicted"/>
<name>A0A9C6T7X7_ARADU</name>
<feature type="compositionally biased region" description="Polar residues" evidence="1">
    <location>
        <begin position="101"/>
        <end position="115"/>
    </location>
</feature>
<dbReference type="RefSeq" id="XP_052109041.1">
    <property type="nucleotide sequence ID" value="XM_052253081.1"/>
</dbReference>
<dbReference type="GeneID" id="107485331"/>
<keyword evidence="2" id="KW-1185">Reference proteome</keyword>